<dbReference type="InterPro" id="IPR023166">
    <property type="entry name" value="BaiN-like_dom_sf"/>
</dbReference>
<dbReference type="PRINTS" id="PR00411">
    <property type="entry name" value="PNDRDTASEI"/>
</dbReference>
<protein>
    <recommendedName>
        <fullName evidence="8">NAD(P)/FAD-dependent oxidoreductase</fullName>
    </recommendedName>
</protein>
<dbReference type="PANTHER" id="PTHR42887">
    <property type="entry name" value="OS12G0638800 PROTEIN"/>
    <property type="match status" value="1"/>
</dbReference>
<dbReference type="EMBL" id="JAATJC010000001">
    <property type="protein sequence ID" value="NJC05446.1"/>
    <property type="molecule type" value="Genomic_DNA"/>
</dbReference>
<evidence type="ECO:0000256" key="2">
    <source>
        <dbReference type="ARBA" id="ARBA00022630"/>
    </source>
</evidence>
<evidence type="ECO:0000259" key="4">
    <source>
        <dbReference type="Pfam" id="PF03486"/>
    </source>
</evidence>
<dbReference type="InterPro" id="IPR036188">
    <property type="entry name" value="FAD/NAD-bd_sf"/>
</dbReference>
<evidence type="ECO:0000313" key="6">
    <source>
        <dbReference type="EMBL" id="NJC05446.1"/>
    </source>
</evidence>
<dbReference type="Gene3D" id="3.50.50.60">
    <property type="entry name" value="FAD/NAD(P)-binding domain"/>
    <property type="match status" value="1"/>
</dbReference>
<comment type="cofactor">
    <cofactor evidence="1">
        <name>FAD</name>
        <dbReference type="ChEBI" id="CHEBI:57692"/>
    </cofactor>
</comment>
<dbReference type="InterPro" id="IPR004792">
    <property type="entry name" value="BaiN-like"/>
</dbReference>
<dbReference type="Gene3D" id="1.10.8.260">
    <property type="entry name" value="HI0933 insert domain-like"/>
    <property type="match status" value="1"/>
</dbReference>
<dbReference type="InterPro" id="IPR057661">
    <property type="entry name" value="RsdA/BaiN/AoA(So)_Rossmann"/>
</dbReference>
<feature type="domain" description="RsdA/BaiN/AoA(So)-like insert" evidence="5">
    <location>
        <begin position="191"/>
        <end position="338"/>
    </location>
</feature>
<accession>A0A7X5Y5F1</accession>
<comment type="caution">
    <text evidence="6">The sequence shown here is derived from an EMBL/GenBank/DDBJ whole genome shotgun (WGS) entry which is preliminary data.</text>
</comment>
<keyword evidence="7" id="KW-1185">Reference proteome</keyword>
<evidence type="ECO:0008006" key="8">
    <source>
        <dbReference type="Google" id="ProtNLM"/>
    </source>
</evidence>
<proteinExistence type="predicted"/>
<dbReference type="InterPro" id="IPR055178">
    <property type="entry name" value="RsdA/BaiN/AoA(So)-like_dom"/>
</dbReference>
<evidence type="ECO:0000256" key="3">
    <source>
        <dbReference type="ARBA" id="ARBA00022827"/>
    </source>
</evidence>
<dbReference type="SUPFAM" id="SSF160996">
    <property type="entry name" value="HI0933 insert domain-like"/>
    <property type="match status" value="1"/>
</dbReference>
<dbReference type="NCBIfam" id="TIGR00275">
    <property type="entry name" value="aminoacetone oxidase family FAD-binding enzyme"/>
    <property type="match status" value="1"/>
</dbReference>
<evidence type="ECO:0000259" key="5">
    <source>
        <dbReference type="Pfam" id="PF22780"/>
    </source>
</evidence>
<dbReference type="Proteomes" id="UP000558192">
    <property type="component" value="Unassembled WGS sequence"/>
</dbReference>
<sequence length="393" mass="41509">MPVPASYDAIILGAGGAGLMCAAIAAGRGRQVLVIDHAPEPGRKILISGGGRCNFTNIGAAPDRYLSANPHFARSALARYTPQDFLELVAKHRIAWHEKTLGQLFCDGSARQIVAMLLDECAAGGATIRCNAPIHSVDHADGRFRVSAGEMEAEAPALVVATGGPSIPKLGATGFAYDLARRFGLKVVEPRPALVPLTLGGEEALFRSLSGVAAPVEARCEDAAFREAALFTHKGLSGPAILQVSSYWRHGQAVLIDFLPEVAPGWLREAKRQRPRVRLPALLGERLPARLADTLAERIGIAVELGNAPDRKLEEAERLLAGWSFAPSGTEGFAKAEVTVGGISTADLSQQTMEARKLPGLFAIGEAVDVTGWLGGYNFQWAWASGVAAGQAL</sequence>
<feature type="domain" description="RsdA/BaiN/AoA(So)-like Rossmann fold-like" evidence="4">
    <location>
        <begin position="8"/>
        <end position="391"/>
    </location>
</feature>
<dbReference type="RefSeq" id="WP_168068139.1">
    <property type="nucleotide sequence ID" value="NZ_JAATJC010000001.1"/>
</dbReference>
<evidence type="ECO:0000313" key="7">
    <source>
        <dbReference type="Proteomes" id="UP000558192"/>
    </source>
</evidence>
<keyword evidence="3" id="KW-0274">FAD</keyword>
<dbReference type="Pfam" id="PF22780">
    <property type="entry name" value="HI0933_like_1st"/>
    <property type="match status" value="1"/>
</dbReference>
<evidence type="ECO:0000256" key="1">
    <source>
        <dbReference type="ARBA" id="ARBA00001974"/>
    </source>
</evidence>
<name>A0A7X5Y5F1_9SPHN</name>
<dbReference type="Pfam" id="PF03486">
    <property type="entry name" value="HI0933_like"/>
    <property type="match status" value="1"/>
</dbReference>
<dbReference type="Gene3D" id="2.40.30.10">
    <property type="entry name" value="Translation factors"/>
    <property type="match status" value="1"/>
</dbReference>
<gene>
    <name evidence="6" type="ORF">GGQ97_001239</name>
</gene>
<keyword evidence="2" id="KW-0285">Flavoprotein</keyword>
<reference evidence="6 7" key="1">
    <citation type="submission" date="2020-03" db="EMBL/GenBank/DDBJ databases">
        <title>Genomic Encyclopedia of Type Strains, Phase IV (KMG-IV): sequencing the most valuable type-strain genomes for metagenomic binning, comparative biology and taxonomic classification.</title>
        <authorList>
            <person name="Goeker M."/>
        </authorList>
    </citation>
    <scope>NUCLEOTIDE SEQUENCE [LARGE SCALE GENOMIC DNA]</scope>
    <source>
        <strain evidence="6 7">DSM 16846</strain>
    </source>
</reference>
<dbReference type="SUPFAM" id="SSF51905">
    <property type="entry name" value="FAD/NAD(P)-binding domain"/>
    <property type="match status" value="1"/>
</dbReference>
<organism evidence="6 7">
    <name type="scientific">Sphingomonas kaistensis</name>
    <dbReference type="NCBI Taxonomy" id="298708"/>
    <lineage>
        <taxon>Bacteria</taxon>
        <taxon>Pseudomonadati</taxon>
        <taxon>Pseudomonadota</taxon>
        <taxon>Alphaproteobacteria</taxon>
        <taxon>Sphingomonadales</taxon>
        <taxon>Sphingomonadaceae</taxon>
        <taxon>Sphingomonas</taxon>
    </lineage>
</organism>
<dbReference type="AlphaFoldDB" id="A0A7X5Y5F1"/>
<dbReference type="PANTHER" id="PTHR42887:SF2">
    <property type="entry name" value="OS12G0638800 PROTEIN"/>
    <property type="match status" value="1"/>
</dbReference>